<keyword evidence="6 12" id="KW-0698">rRNA processing</keyword>
<dbReference type="Gene3D" id="3.40.1280.10">
    <property type="match status" value="1"/>
</dbReference>
<dbReference type="InterPro" id="IPR006700">
    <property type="entry name" value="RsmE"/>
</dbReference>
<dbReference type="CDD" id="cd18084">
    <property type="entry name" value="RsmE-like"/>
    <property type="match status" value="1"/>
</dbReference>
<evidence type="ECO:0000256" key="3">
    <source>
        <dbReference type="ARBA" id="ARBA00012328"/>
    </source>
</evidence>
<proteinExistence type="inferred from homology"/>
<dbReference type="GO" id="GO:0070042">
    <property type="term" value="F:rRNA (uridine-N3-)-methyltransferase activity"/>
    <property type="evidence" value="ECO:0007669"/>
    <property type="project" value="TreeGrafter"/>
</dbReference>
<dbReference type="InterPro" id="IPR046887">
    <property type="entry name" value="RsmE_PUA-like"/>
</dbReference>
<dbReference type="Proteomes" id="UP001156601">
    <property type="component" value="Unassembled WGS sequence"/>
</dbReference>
<gene>
    <name evidence="15" type="ORF">GCM10007852_20110</name>
</gene>
<dbReference type="SUPFAM" id="SSF88697">
    <property type="entry name" value="PUA domain-like"/>
    <property type="match status" value="1"/>
</dbReference>
<comment type="caution">
    <text evidence="15">The sequence shown here is derived from an EMBL/GenBank/DDBJ whole genome shotgun (WGS) entry which is preliminary data.</text>
</comment>
<protein>
    <recommendedName>
        <fullName evidence="4 12">Ribosomal RNA small subunit methyltransferase E</fullName>
        <ecNumber evidence="3 12">2.1.1.193</ecNumber>
    </recommendedName>
</protein>
<evidence type="ECO:0000256" key="5">
    <source>
        <dbReference type="ARBA" id="ARBA00022490"/>
    </source>
</evidence>
<evidence type="ECO:0000313" key="16">
    <source>
        <dbReference type="Proteomes" id="UP001156601"/>
    </source>
</evidence>
<sequence>MRISRFYLNDTISVDAEVSLPQELSHYLCNVLRVKVGQPIVLFNGDGCDYPSEVIDVHKKHTKALVNSQLNINVESSLTLHLAQGVSKGDRMDYAIQKAVELGVTEITPVLTKNCNVKLSETRWEKKVEQWQKIVISACEQSQRNVIPRINTPLTFSQLIAKNSTLSKLILAPGANQYLSGLKKPNKGFLLAIGPEGGFTEQEVYTAEQCGFVKTNVGPRILRTETATVVSLSILQSLYGDL</sequence>
<dbReference type="InterPro" id="IPR046886">
    <property type="entry name" value="RsmE_MTase_dom"/>
</dbReference>
<evidence type="ECO:0000256" key="10">
    <source>
        <dbReference type="ARBA" id="ARBA00025699"/>
    </source>
</evidence>
<evidence type="ECO:0000259" key="14">
    <source>
        <dbReference type="Pfam" id="PF20260"/>
    </source>
</evidence>
<dbReference type="GO" id="GO:0070475">
    <property type="term" value="P:rRNA base methylation"/>
    <property type="evidence" value="ECO:0007669"/>
    <property type="project" value="TreeGrafter"/>
</dbReference>
<dbReference type="NCBIfam" id="TIGR00046">
    <property type="entry name" value="RsmE family RNA methyltransferase"/>
    <property type="match status" value="1"/>
</dbReference>
<comment type="similarity">
    <text evidence="2 12">Belongs to the RNA methyltransferase RsmE family.</text>
</comment>
<dbReference type="EMBL" id="BSOT01000005">
    <property type="protein sequence ID" value="GLR71103.1"/>
    <property type="molecule type" value="Genomic_DNA"/>
</dbReference>
<dbReference type="NCBIfam" id="NF008692">
    <property type="entry name" value="PRK11713.1-5"/>
    <property type="match status" value="1"/>
</dbReference>
<evidence type="ECO:0000256" key="6">
    <source>
        <dbReference type="ARBA" id="ARBA00022552"/>
    </source>
</evidence>
<evidence type="ECO:0000256" key="2">
    <source>
        <dbReference type="ARBA" id="ARBA00005528"/>
    </source>
</evidence>
<accession>A0AA37WII3</accession>
<dbReference type="AlphaFoldDB" id="A0AA37WII3"/>
<reference evidence="15" key="2">
    <citation type="submission" date="2023-01" db="EMBL/GenBank/DDBJ databases">
        <title>Draft genome sequence of Agaribacter marinus strain NBRC 110023.</title>
        <authorList>
            <person name="Sun Q."/>
            <person name="Mori K."/>
        </authorList>
    </citation>
    <scope>NUCLEOTIDE SEQUENCE</scope>
    <source>
        <strain evidence="15">NBRC 110023</strain>
    </source>
</reference>
<dbReference type="InterPro" id="IPR029026">
    <property type="entry name" value="tRNA_m1G_MTases_N"/>
</dbReference>
<evidence type="ECO:0000313" key="15">
    <source>
        <dbReference type="EMBL" id="GLR71103.1"/>
    </source>
</evidence>
<evidence type="ECO:0000256" key="4">
    <source>
        <dbReference type="ARBA" id="ARBA00013673"/>
    </source>
</evidence>
<dbReference type="PIRSF" id="PIRSF015601">
    <property type="entry name" value="MTase_slr0722"/>
    <property type="match status" value="1"/>
</dbReference>
<dbReference type="RefSeq" id="WP_284217402.1">
    <property type="nucleotide sequence ID" value="NZ_BSOT01000005.1"/>
</dbReference>
<organism evidence="15 16">
    <name type="scientific">Agaribacter marinus</name>
    <dbReference type="NCBI Taxonomy" id="1431249"/>
    <lineage>
        <taxon>Bacteria</taxon>
        <taxon>Pseudomonadati</taxon>
        <taxon>Pseudomonadota</taxon>
        <taxon>Gammaproteobacteria</taxon>
        <taxon>Alteromonadales</taxon>
        <taxon>Alteromonadaceae</taxon>
        <taxon>Agaribacter</taxon>
    </lineage>
</organism>
<dbReference type="Gene3D" id="2.40.240.20">
    <property type="entry name" value="Hypothetical PUA domain-like, domain 1"/>
    <property type="match status" value="1"/>
</dbReference>
<dbReference type="EC" id="2.1.1.193" evidence="3 12"/>
<keyword evidence="8 12" id="KW-0808">Transferase</keyword>
<keyword evidence="16" id="KW-1185">Reference proteome</keyword>
<reference evidence="15" key="1">
    <citation type="journal article" date="2014" name="Int. J. Syst. Evol. Microbiol.">
        <title>Complete genome sequence of Corynebacterium casei LMG S-19264T (=DSM 44701T), isolated from a smear-ripened cheese.</title>
        <authorList>
            <consortium name="US DOE Joint Genome Institute (JGI-PGF)"/>
            <person name="Walter F."/>
            <person name="Albersmeier A."/>
            <person name="Kalinowski J."/>
            <person name="Ruckert C."/>
        </authorList>
    </citation>
    <scope>NUCLEOTIDE SEQUENCE</scope>
    <source>
        <strain evidence="15">NBRC 110023</strain>
    </source>
</reference>
<feature type="domain" description="Ribosomal RNA small subunit methyltransferase E methyltransferase" evidence="13">
    <location>
        <begin position="75"/>
        <end position="236"/>
    </location>
</feature>
<dbReference type="Pfam" id="PF20260">
    <property type="entry name" value="PUA_4"/>
    <property type="match status" value="1"/>
</dbReference>
<name>A0AA37WII3_9ALTE</name>
<dbReference type="InterPro" id="IPR029028">
    <property type="entry name" value="Alpha/beta_knot_MTases"/>
</dbReference>
<evidence type="ECO:0000256" key="8">
    <source>
        <dbReference type="ARBA" id="ARBA00022679"/>
    </source>
</evidence>
<feature type="domain" description="Ribosomal RNA small subunit methyltransferase E PUA-like" evidence="14">
    <location>
        <begin position="21"/>
        <end position="61"/>
    </location>
</feature>
<evidence type="ECO:0000259" key="13">
    <source>
        <dbReference type="Pfam" id="PF04452"/>
    </source>
</evidence>
<evidence type="ECO:0000256" key="7">
    <source>
        <dbReference type="ARBA" id="ARBA00022603"/>
    </source>
</evidence>
<evidence type="ECO:0000256" key="9">
    <source>
        <dbReference type="ARBA" id="ARBA00022691"/>
    </source>
</evidence>
<comment type="catalytic activity">
    <reaction evidence="11 12">
        <text>uridine(1498) in 16S rRNA + S-adenosyl-L-methionine = N(3)-methyluridine(1498) in 16S rRNA + S-adenosyl-L-homocysteine + H(+)</text>
        <dbReference type="Rhea" id="RHEA:42920"/>
        <dbReference type="Rhea" id="RHEA-COMP:10283"/>
        <dbReference type="Rhea" id="RHEA-COMP:10284"/>
        <dbReference type="ChEBI" id="CHEBI:15378"/>
        <dbReference type="ChEBI" id="CHEBI:57856"/>
        <dbReference type="ChEBI" id="CHEBI:59789"/>
        <dbReference type="ChEBI" id="CHEBI:65315"/>
        <dbReference type="ChEBI" id="CHEBI:74502"/>
        <dbReference type="EC" id="2.1.1.193"/>
    </reaction>
</comment>
<evidence type="ECO:0000256" key="11">
    <source>
        <dbReference type="ARBA" id="ARBA00047944"/>
    </source>
</evidence>
<keyword evidence="9 12" id="KW-0949">S-adenosyl-L-methionine</keyword>
<dbReference type="GO" id="GO:0005737">
    <property type="term" value="C:cytoplasm"/>
    <property type="evidence" value="ECO:0007669"/>
    <property type="project" value="UniProtKB-SubCell"/>
</dbReference>
<comment type="subcellular location">
    <subcellularLocation>
        <location evidence="1 12">Cytoplasm</location>
    </subcellularLocation>
</comment>
<dbReference type="SUPFAM" id="SSF75217">
    <property type="entry name" value="alpha/beta knot"/>
    <property type="match status" value="1"/>
</dbReference>
<dbReference type="Pfam" id="PF04452">
    <property type="entry name" value="Methyltrans_RNA"/>
    <property type="match status" value="1"/>
</dbReference>
<keyword evidence="7 12" id="KW-0489">Methyltransferase</keyword>
<evidence type="ECO:0000256" key="1">
    <source>
        <dbReference type="ARBA" id="ARBA00004496"/>
    </source>
</evidence>
<dbReference type="PANTHER" id="PTHR30027:SF3">
    <property type="entry name" value="16S RRNA (URACIL(1498)-N(3))-METHYLTRANSFERASE"/>
    <property type="match status" value="1"/>
</dbReference>
<comment type="function">
    <text evidence="10 12">Specifically methylates the N3 position of the uracil ring of uridine 1498 (m3U1498) in 16S rRNA. Acts on the fully assembled 30S ribosomal subunit.</text>
</comment>
<dbReference type="InterPro" id="IPR015947">
    <property type="entry name" value="PUA-like_sf"/>
</dbReference>
<keyword evidence="5 12" id="KW-0963">Cytoplasm</keyword>
<dbReference type="PANTHER" id="PTHR30027">
    <property type="entry name" value="RIBOSOMAL RNA SMALL SUBUNIT METHYLTRANSFERASE E"/>
    <property type="match status" value="1"/>
</dbReference>
<evidence type="ECO:0000256" key="12">
    <source>
        <dbReference type="PIRNR" id="PIRNR015601"/>
    </source>
</evidence>